<dbReference type="CDD" id="cd02883">
    <property type="entry name" value="NUDIX_Hydrolase"/>
    <property type="match status" value="1"/>
</dbReference>
<evidence type="ECO:0000313" key="8">
    <source>
        <dbReference type="EMBL" id="CAB5027127.1"/>
    </source>
</evidence>
<dbReference type="EMBL" id="CAFAAQ010000002">
    <property type="protein sequence ID" value="CAB4793168.1"/>
    <property type="molecule type" value="Genomic_DNA"/>
</dbReference>
<reference evidence="5" key="1">
    <citation type="submission" date="2020-05" db="EMBL/GenBank/DDBJ databases">
        <authorList>
            <person name="Chiriac C."/>
            <person name="Salcher M."/>
            <person name="Ghai R."/>
            <person name="Kavagutti S V."/>
        </authorList>
    </citation>
    <scope>NUCLEOTIDE SEQUENCE</scope>
</reference>
<evidence type="ECO:0000313" key="5">
    <source>
        <dbReference type="EMBL" id="CAB4687354.1"/>
    </source>
</evidence>
<feature type="domain" description="Nudix hydrolase" evidence="4">
    <location>
        <begin position="1"/>
        <end position="161"/>
    </location>
</feature>
<evidence type="ECO:0000313" key="6">
    <source>
        <dbReference type="EMBL" id="CAB4793168.1"/>
    </source>
</evidence>
<keyword evidence="2" id="KW-0378">Hydrolase</keyword>
<dbReference type="PRINTS" id="PR00502">
    <property type="entry name" value="NUDIXFAMILY"/>
</dbReference>
<organism evidence="5">
    <name type="scientific">freshwater metagenome</name>
    <dbReference type="NCBI Taxonomy" id="449393"/>
    <lineage>
        <taxon>unclassified sequences</taxon>
        <taxon>metagenomes</taxon>
        <taxon>ecological metagenomes</taxon>
    </lineage>
</organism>
<gene>
    <name evidence="5" type="ORF">UFOPK2582_00190</name>
    <name evidence="6" type="ORF">UFOPK3046_00056</name>
    <name evidence="7" type="ORF">UFOPK3914_00331</name>
    <name evidence="8" type="ORF">UFOPK4173_00297</name>
    <name evidence="9" type="ORF">UFOPK4354_01460</name>
</gene>
<dbReference type="Pfam" id="PF00293">
    <property type="entry name" value="NUDIX"/>
    <property type="match status" value="1"/>
</dbReference>
<dbReference type="SUPFAM" id="SSF55811">
    <property type="entry name" value="Nudix"/>
    <property type="match status" value="1"/>
</dbReference>
<comment type="cofactor">
    <cofactor evidence="1">
        <name>Mg(2+)</name>
        <dbReference type="ChEBI" id="CHEBI:18420"/>
    </cofactor>
</comment>
<dbReference type="EMBL" id="CAFBPW010000019">
    <property type="protein sequence ID" value="CAB5027127.1"/>
    <property type="molecule type" value="Genomic_DNA"/>
</dbReference>
<dbReference type="EMBL" id="CAFBQW010000185">
    <property type="protein sequence ID" value="CAB5068303.1"/>
    <property type="molecule type" value="Genomic_DNA"/>
</dbReference>
<dbReference type="InterPro" id="IPR000086">
    <property type="entry name" value="NUDIX_hydrolase_dom"/>
</dbReference>
<keyword evidence="3" id="KW-0460">Magnesium</keyword>
<dbReference type="PANTHER" id="PTHR43046:SF12">
    <property type="entry name" value="GDP-MANNOSE MANNOSYL HYDROLASE"/>
    <property type="match status" value="1"/>
</dbReference>
<sequence>MRDWFVGGAVIQAGSLAANNSAGSSPASLQDAGQAGDAGQAPSGVLLVENLRQNGKSDWTTPGGVIDPGETLLSGLTREVREETGLNVMRWSGLLYEILVEAPGLNWRLRVEVHLALEVHGEVTLGHDPDGIVISSDWVSPQVCAERLQHAQPWVREPLMEWMTERFESPREFVYELHGDAPHDVSVTRK</sequence>
<accession>A0A6J6NRB6</accession>
<dbReference type="Gene3D" id="3.90.79.10">
    <property type="entry name" value="Nucleoside Triphosphate Pyrophosphohydrolase"/>
    <property type="match status" value="1"/>
</dbReference>
<evidence type="ECO:0000256" key="3">
    <source>
        <dbReference type="ARBA" id="ARBA00022842"/>
    </source>
</evidence>
<dbReference type="PROSITE" id="PS00893">
    <property type="entry name" value="NUDIX_BOX"/>
    <property type="match status" value="1"/>
</dbReference>
<dbReference type="InterPro" id="IPR015797">
    <property type="entry name" value="NUDIX_hydrolase-like_dom_sf"/>
</dbReference>
<evidence type="ECO:0000313" key="9">
    <source>
        <dbReference type="EMBL" id="CAB5068303.1"/>
    </source>
</evidence>
<evidence type="ECO:0000313" key="7">
    <source>
        <dbReference type="EMBL" id="CAB4970199.1"/>
    </source>
</evidence>
<proteinExistence type="predicted"/>
<dbReference type="GO" id="GO:0016787">
    <property type="term" value="F:hydrolase activity"/>
    <property type="evidence" value="ECO:0007669"/>
    <property type="project" value="UniProtKB-KW"/>
</dbReference>
<dbReference type="AlphaFoldDB" id="A0A6J6NRB6"/>
<dbReference type="InterPro" id="IPR020084">
    <property type="entry name" value="NUDIX_hydrolase_CS"/>
</dbReference>
<dbReference type="PANTHER" id="PTHR43046">
    <property type="entry name" value="GDP-MANNOSE MANNOSYL HYDROLASE"/>
    <property type="match status" value="1"/>
</dbReference>
<dbReference type="EMBL" id="CAFBOG010000018">
    <property type="protein sequence ID" value="CAB4970199.1"/>
    <property type="molecule type" value="Genomic_DNA"/>
</dbReference>
<name>A0A6J6NRB6_9ZZZZ</name>
<evidence type="ECO:0000256" key="1">
    <source>
        <dbReference type="ARBA" id="ARBA00001946"/>
    </source>
</evidence>
<evidence type="ECO:0000256" key="2">
    <source>
        <dbReference type="ARBA" id="ARBA00022801"/>
    </source>
</evidence>
<dbReference type="PROSITE" id="PS51462">
    <property type="entry name" value="NUDIX"/>
    <property type="match status" value="1"/>
</dbReference>
<protein>
    <submittedName>
        <fullName evidence="5">Unannotated protein</fullName>
    </submittedName>
</protein>
<dbReference type="EMBL" id="CAEZXS010000011">
    <property type="protein sequence ID" value="CAB4687354.1"/>
    <property type="molecule type" value="Genomic_DNA"/>
</dbReference>
<evidence type="ECO:0000259" key="4">
    <source>
        <dbReference type="PROSITE" id="PS51462"/>
    </source>
</evidence>
<dbReference type="InterPro" id="IPR020476">
    <property type="entry name" value="Nudix_hydrolase"/>
</dbReference>